<comment type="caution">
    <text evidence="1">The sequence shown here is derived from an EMBL/GenBank/DDBJ whole genome shotgun (WGS) entry which is preliminary data.</text>
</comment>
<reference evidence="1 2" key="1">
    <citation type="journal article" date="2016" name="Front. Microbiol.">
        <title>Single-Cell (Meta-)Genomics of a Dimorphic Candidatus Thiomargarita nelsonii Reveals Genomic Plasticity.</title>
        <authorList>
            <person name="Flood B.E."/>
            <person name="Fliss P."/>
            <person name="Jones D.S."/>
            <person name="Dick G.J."/>
            <person name="Jain S."/>
            <person name="Kaster A.K."/>
            <person name="Winkel M."/>
            <person name="Mussmann M."/>
            <person name="Bailey J."/>
        </authorList>
    </citation>
    <scope>NUCLEOTIDE SEQUENCE [LARGE SCALE GENOMIC DNA]</scope>
    <source>
        <strain evidence="1">Hydrate Ridge</strain>
    </source>
</reference>
<evidence type="ECO:0000313" key="1">
    <source>
        <dbReference type="EMBL" id="KHD07277.1"/>
    </source>
</evidence>
<sequence length="67" mass="7668">MSIKSSTFGGVHLSGEEAEQFLKQLRDEKPKQAAIDSFHRGQKLLKEYHEKGYVTFSPKNIHHTRGI</sequence>
<dbReference type="AlphaFoldDB" id="A0A0A6PA96"/>
<dbReference type="Proteomes" id="UP000030428">
    <property type="component" value="Unassembled WGS sequence"/>
</dbReference>
<accession>A0A0A6PA96</accession>
<name>A0A0A6PA96_9GAMM</name>
<evidence type="ECO:0000313" key="2">
    <source>
        <dbReference type="Proteomes" id="UP000030428"/>
    </source>
</evidence>
<dbReference type="EMBL" id="JSZA02000065">
    <property type="protein sequence ID" value="KHD07277.1"/>
    <property type="molecule type" value="Genomic_DNA"/>
</dbReference>
<keyword evidence="2" id="KW-1185">Reference proteome</keyword>
<proteinExistence type="predicted"/>
<gene>
    <name evidence="1" type="ORF">PN36_17155</name>
</gene>
<protein>
    <submittedName>
        <fullName evidence="1">Uncharacterized protein</fullName>
    </submittedName>
</protein>
<organism evidence="1 2">
    <name type="scientific">Candidatus Thiomargarita nelsonii</name>
    <dbReference type="NCBI Taxonomy" id="1003181"/>
    <lineage>
        <taxon>Bacteria</taxon>
        <taxon>Pseudomonadati</taxon>
        <taxon>Pseudomonadota</taxon>
        <taxon>Gammaproteobacteria</taxon>
        <taxon>Thiotrichales</taxon>
        <taxon>Thiotrichaceae</taxon>
        <taxon>Thiomargarita</taxon>
    </lineage>
</organism>